<feature type="compositionally biased region" description="Basic and acidic residues" evidence="1">
    <location>
        <begin position="438"/>
        <end position="461"/>
    </location>
</feature>
<dbReference type="OrthoDB" id="6783512at2759"/>
<feature type="region of interest" description="Disordered" evidence="1">
    <location>
        <begin position="377"/>
        <end position="501"/>
    </location>
</feature>
<dbReference type="GeneID" id="116172044"/>
<dbReference type="RefSeq" id="XP_031345000.1">
    <property type="nucleotide sequence ID" value="XM_031489140.1"/>
</dbReference>
<protein>
    <submittedName>
        <fullName evidence="2">Uncharacterized protein</fullName>
    </submittedName>
</protein>
<evidence type="ECO:0000313" key="2">
    <source>
        <dbReference type="EMBL" id="JAV85514.1"/>
    </source>
</evidence>
<organism evidence="2">
    <name type="scientific">Photinus pyralis</name>
    <name type="common">Common eastern firefly</name>
    <name type="synonym">Lampyris pyralis</name>
    <dbReference type="NCBI Taxonomy" id="7054"/>
    <lineage>
        <taxon>Eukaryota</taxon>
        <taxon>Metazoa</taxon>
        <taxon>Ecdysozoa</taxon>
        <taxon>Arthropoda</taxon>
        <taxon>Hexapoda</taxon>
        <taxon>Insecta</taxon>
        <taxon>Pterygota</taxon>
        <taxon>Neoptera</taxon>
        <taxon>Endopterygota</taxon>
        <taxon>Coleoptera</taxon>
        <taxon>Polyphaga</taxon>
        <taxon>Elateriformia</taxon>
        <taxon>Elateroidea</taxon>
        <taxon>Lampyridae</taxon>
        <taxon>Lampyrinae</taxon>
        <taxon>Photinus</taxon>
    </lineage>
</organism>
<feature type="compositionally biased region" description="Polar residues" evidence="1">
    <location>
        <begin position="393"/>
        <end position="402"/>
    </location>
</feature>
<sequence length="1287" mass="146082">MTMEDCVIEVDDKSCCEELTDWHREVTLKLFGESGTTKICDNLDYALQEYNRILKKYETNRGIKQILKDRILDHVKTFHSFLPKCSIWTGASSYIETMQNVLIILCNLELEMATDIKISNSMEYSTKIMEITERIVYILPIYLLGDNVGICHVLLKLRPRFQSRQWKDIMRVIYRHFLVMAPVYDKSKENFCRNYLLFQNLKAITNKKDHPRIDALLYSKFGLTSDVLKTNQKIRRILRPLSNSIIDLVDMLTDHKQSPINNYFKYMAKKKKEKETPLSIYLGSESEEEEDVPHFVKQVPCRSRLQDSDAVILVDDDNIKTEASNSIICLDDDSDCEVTVSPSEEKCTRKKPPDLPLPSPGLSFLDLIAIPNKTISTLESPPYSIETERSPASDDQFQSAETNFDENELDKAQRMEETCTSADTITNEFLELSMPSTVEDKTENAEKESEAVETKESESHISSDSVAEIQTEAETDINDKSEENEPADIGPSSDTEQECTDNLDCTQNAEKCLPNGGYNLMHGLITPPKSDRTSDDVVTGAKNVYVPDIMRIDSICYDGFENLPLIAESSSYEDAAAEDNENKRHEESQSYENYESPENLEELQVELDQNLELPESINISDINLNAVCEDSSGDILADIVSTEEQSLDSSLFKSTPQTCVDDATKGPSANCDDLIDDTRTGGSKSDFHANLEPKQVIDKIIFTSSEKLSAPLALFSKFEQLQSELVENACSGPIEPMRILVNSAEHSNSNDSLGCAISPCRPFPENSPTSPPFEQINTRDYQIHLDRYLSSRKNGEVIRTEPHKTIITVPTDRKKKLGEVDEKEIKPHVPKKVRFDGLPLIENDILSEAKDSLARYKISKDDTKLVFLQPQVPIRIESMHELKEKEEVLKLRSKLYNSNNTDNKYTIKRVDYKQVNGTVISPPEIRHSVSNLIHNNLNSTVEGIPSGYTPAVNGYTSVHGLQRNNSMERKQNFNSQQQNQFNDSSNSGILNLSVSSTVNALTELDTPESEFSRSPKLLQNTDQIVQQCLIDNLDNTVEPDITIHKEITLLSNNSNFYSTPDATLPTKSPVSNPVADSYINYKDDLEELLSKDELEKLFDDKNCETEITLPLKKRRLLPKVNEPVPFKEEISYPATPMISIAEIEALTQNCAKNNRSFKTAAERKEMPPIPLVYNKNSSEPTPIITDQFNINNHTYNNPTINYHMNNVPLPFINVPCAPYYSFPPFIVPFNNVTTYPNLSQDCATIKKEEEHQIIMKNAKKQKKEKKKQHAKTKEFFQQFLSDKKFIF</sequence>
<dbReference type="KEGG" id="ppyr:116172044"/>
<accession>A0A1Y1MIH7</accession>
<feature type="region of interest" description="Disordered" evidence="1">
    <location>
        <begin position="571"/>
        <end position="596"/>
    </location>
</feature>
<dbReference type="EMBL" id="GEZM01030515">
    <property type="protein sequence ID" value="JAV85514.1"/>
    <property type="molecule type" value="Transcribed_RNA"/>
</dbReference>
<proteinExistence type="predicted"/>
<evidence type="ECO:0000256" key="1">
    <source>
        <dbReference type="SAM" id="MobiDB-lite"/>
    </source>
</evidence>
<reference evidence="2" key="1">
    <citation type="journal article" date="2016" name="Sci. Rep.">
        <title>Molecular characterization of firefly nuptial gifts: a multi-omics approach sheds light on postcopulatory sexual selection.</title>
        <authorList>
            <person name="Al-Wathiqui N."/>
            <person name="Fallon T.R."/>
            <person name="South A."/>
            <person name="Weng J.K."/>
            <person name="Lewis S.M."/>
        </authorList>
    </citation>
    <scope>NUCLEOTIDE SEQUENCE</scope>
</reference>
<feature type="compositionally biased region" description="Polar residues" evidence="1">
    <location>
        <begin position="418"/>
        <end position="427"/>
    </location>
</feature>
<name>A0A1Y1MIH7_PHOPY</name>